<dbReference type="SMART" id="SM00346">
    <property type="entry name" value="HTH_ICLR"/>
    <property type="match status" value="1"/>
</dbReference>
<feature type="domain" description="IclR-ED" evidence="5">
    <location>
        <begin position="68"/>
        <end position="253"/>
    </location>
</feature>
<accession>A0ABY2SE62</accession>
<keyword evidence="7" id="KW-1185">Reference proteome</keyword>
<evidence type="ECO:0000256" key="3">
    <source>
        <dbReference type="ARBA" id="ARBA00023163"/>
    </source>
</evidence>
<dbReference type="PROSITE" id="PS51078">
    <property type="entry name" value="ICLR_ED"/>
    <property type="match status" value="1"/>
</dbReference>
<gene>
    <name evidence="6" type="ORF">FCN80_24420</name>
</gene>
<dbReference type="PANTHER" id="PTHR30136:SF35">
    <property type="entry name" value="HTH-TYPE TRANSCRIPTIONAL REGULATOR RV1719"/>
    <property type="match status" value="1"/>
</dbReference>
<proteinExistence type="predicted"/>
<evidence type="ECO:0000259" key="4">
    <source>
        <dbReference type="PROSITE" id="PS51077"/>
    </source>
</evidence>
<feature type="domain" description="HTH iclR-type" evidence="4">
    <location>
        <begin position="9"/>
        <end position="67"/>
    </location>
</feature>
<keyword evidence="2" id="KW-0238">DNA-binding</keyword>
<sequence length="266" mass="28490">MQKSGPAGTQTLERGIRVIDAVADGADDLGKISLAVGLSRSTTQRLAAMLVRERLLRIEGGAYLLGPKLIQLGFRARDQIPLAVLARPHIESLSSQTQDSVHLVLPEGHEVLYIDKIPGQRGYELRSRIGSRMPMALTGVGKALMLDMSADAWRTLYDGAVTGAETVNGGHPLPWASFCASMQGYARRGYAFDLAENEFGVRCVAAPIRDAGGRIVAAVSVAAAEPWMDERRMEDIAPLVQQCAFAISHAIGWSGKGQAGSRPTTP</sequence>
<evidence type="ECO:0000259" key="5">
    <source>
        <dbReference type="PROSITE" id="PS51078"/>
    </source>
</evidence>
<dbReference type="Pfam" id="PF01614">
    <property type="entry name" value="IclR_C"/>
    <property type="match status" value="1"/>
</dbReference>
<dbReference type="InterPro" id="IPR036390">
    <property type="entry name" value="WH_DNA-bd_sf"/>
</dbReference>
<dbReference type="PANTHER" id="PTHR30136">
    <property type="entry name" value="HELIX-TURN-HELIX TRANSCRIPTIONAL REGULATOR, ICLR FAMILY"/>
    <property type="match status" value="1"/>
</dbReference>
<evidence type="ECO:0000256" key="2">
    <source>
        <dbReference type="ARBA" id="ARBA00023125"/>
    </source>
</evidence>
<evidence type="ECO:0000313" key="7">
    <source>
        <dbReference type="Proteomes" id="UP000305202"/>
    </source>
</evidence>
<dbReference type="EMBL" id="SZPQ01000066">
    <property type="protein sequence ID" value="TKI02633.1"/>
    <property type="molecule type" value="Genomic_DNA"/>
</dbReference>
<protein>
    <submittedName>
        <fullName evidence="6">IclR family transcriptional regulator</fullName>
    </submittedName>
</protein>
<dbReference type="InterPro" id="IPR050707">
    <property type="entry name" value="HTH_MetabolicPath_Reg"/>
</dbReference>
<name>A0ABY2SE62_9HYPH</name>
<keyword evidence="3" id="KW-0804">Transcription</keyword>
<comment type="caution">
    <text evidence="6">The sequence shown here is derived from an EMBL/GenBank/DDBJ whole genome shotgun (WGS) entry which is preliminary data.</text>
</comment>
<dbReference type="InterPro" id="IPR029016">
    <property type="entry name" value="GAF-like_dom_sf"/>
</dbReference>
<evidence type="ECO:0000256" key="1">
    <source>
        <dbReference type="ARBA" id="ARBA00023015"/>
    </source>
</evidence>
<dbReference type="InterPro" id="IPR036388">
    <property type="entry name" value="WH-like_DNA-bd_sf"/>
</dbReference>
<dbReference type="PROSITE" id="PS51077">
    <property type="entry name" value="HTH_ICLR"/>
    <property type="match status" value="1"/>
</dbReference>
<dbReference type="SUPFAM" id="SSF46785">
    <property type="entry name" value="Winged helix' DNA-binding domain"/>
    <property type="match status" value="1"/>
</dbReference>
<dbReference type="Gene3D" id="1.10.10.10">
    <property type="entry name" value="Winged helix-like DNA-binding domain superfamily/Winged helix DNA-binding domain"/>
    <property type="match status" value="1"/>
</dbReference>
<reference evidence="6 7" key="1">
    <citation type="submission" date="2019-04" db="EMBL/GenBank/DDBJ databases">
        <authorList>
            <person name="Li M."/>
            <person name="Gao C."/>
        </authorList>
    </citation>
    <scope>NUCLEOTIDE SEQUENCE [LARGE SCALE GENOMIC DNA]</scope>
    <source>
        <strain evidence="6 7">BGMRC 2031</strain>
    </source>
</reference>
<organism evidence="6 7">
    <name type="scientific">Martelella alba</name>
    <dbReference type="NCBI Taxonomy" id="2590451"/>
    <lineage>
        <taxon>Bacteria</taxon>
        <taxon>Pseudomonadati</taxon>
        <taxon>Pseudomonadota</taxon>
        <taxon>Alphaproteobacteria</taxon>
        <taxon>Hyphomicrobiales</taxon>
        <taxon>Aurantimonadaceae</taxon>
        <taxon>Martelella</taxon>
    </lineage>
</organism>
<dbReference type="InterPro" id="IPR005471">
    <property type="entry name" value="Tscrpt_reg_IclR_N"/>
</dbReference>
<dbReference type="SUPFAM" id="SSF55781">
    <property type="entry name" value="GAF domain-like"/>
    <property type="match status" value="1"/>
</dbReference>
<dbReference type="InterPro" id="IPR014757">
    <property type="entry name" value="Tscrpt_reg_IclR_C"/>
</dbReference>
<dbReference type="Proteomes" id="UP000305202">
    <property type="component" value="Unassembled WGS sequence"/>
</dbReference>
<dbReference type="Pfam" id="PF09339">
    <property type="entry name" value="HTH_IclR"/>
    <property type="match status" value="1"/>
</dbReference>
<dbReference type="Gene3D" id="3.30.450.40">
    <property type="match status" value="1"/>
</dbReference>
<keyword evidence="1" id="KW-0805">Transcription regulation</keyword>
<dbReference type="RefSeq" id="WP_136992926.1">
    <property type="nucleotide sequence ID" value="NZ_SZPQ01000066.1"/>
</dbReference>
<evidence type="ECO:0000313" key="6">
    <source>
        <dbReference type="EMBL" id="TKI02633.1"/>
    </source>
</evidence>